<comment type="similarity">
    <text evidence="1">Belongs to the bacilliredoxin family.</text>
</comment>
<protein>
    <submittedName>
        <fullName evidence="2">Uncharacterized protein</fullName>
    </submittedName>
</protein>
<name>W4EK39_9BACL</name>
<reference evidence="2 3" key="1">
    <citation type="journal article" date="2014" name="BMC Genomics">
        <title>Genomic comparison of sporeforming bacilli isolated from milk.</title>
        <authorList>
            <person name="Moreno Switt A.I."/>
            <person name="Andrus A.D."/>
            <person name="Ranieri M.L."/>
            <person name="Orsi R.H."/>
            <person name="Ivy R."/>
            <person name="den Bakker H.C."/>
            <person name="Martin N.H."/>
            <person name="Wiedmann M."/>
            <person name="Boor K.J."/>
        </authorList>
    </citation>
    <scope>NUCLEOTIDE SEQUENCE [LARGE SCALE GENOMIC DNA]</scope>
    <source>
        <strain evidence="2 3">FSL R5-213</strain>
    </source>
</reference>
<dbReference type="Gene3D" id="3.40.30.10">
    <property type="entry name" value="Glutaredoxin"/>
    <property type="match status" value="1"/>
</dbReference>
<dbReference type="NCBIfam" id="TIGR04191">
    <property type="entry name" value="YphP_YqiW"/>
    <property type="match status" value="1"/>
</dbReference>
<sequence length="151" mass="16481">MKEDENMNAYEEYMLGIVKPMREELVNVGFTELLTPDDVADHVQESKGTSLVVINSVCGCAAGLARPAVAAALEAAEHKPDHLVTVFAGQDKEATAQMRSYFEEVLPSSPSIALLKDGQLAYFIPREQIEGFAMEQVRDHLAGVLDQVCAK</sequence>
<dbReference type="PATRIC" id="fig|1227360.4.peg.3947"/>
<proteinExistence type="inferred from homology"/>
<keyword evidence="3" id="KW-1185">Reference proteome</keyword>
<dbReference type="InterPro" id="IPR009474">
    <property type="entry name" value="BrxB/BrxA"/>
</dbReference>
<accession>W4EK39</accession>
<dbReference type="EMBL" id="ASQA01000042">
    <property type="protein sequence ID" value="ETT80920.1"/>
    <property type="molecule type" value="Genomic_DNA"/>
</dbReference>
<evidence type="ECO:0000313" key="2">
    <source>
        <dbReference type="EMBL" id="ETT80920.1"/>
    </source>
</evidence>
<organism evidence="2 3">
    <name type="scientific">Viridibacillus arenosi FSL R5-213</name>
    <dbReference type="NCBI Taxonomy" id="1227360"/>
    <lineage>
        <taxon>Bacteria</taxon>
        <taxon>Bacillati</taxon>
        <taxon>Bacillota</taxon>
        <taxon>Bacilli</taxon>
        <taxon>Bacillales</taxon>
        <taxon>Caryophanaceae</taxon>
        <taxon>Viridibacillus</taxon>
    </lineage>
</organism>
<dbReference type="Gene3D" id="6.10.250.2150">
    <property type="match status" value="1"/>
</dbReference>
<dbReference type="eggNOG" id="ENOG502ZBVN">
    <property type="taxonomic scope" value="Bacteria"/>
</dbReference>
<dbReference type="Proteomes" id="UP000019062">
    <property type="component" value="Unassembled WGS sequence"/>
</dbReference>
<dbReference type="PANTHER" id="PTHR40052:SF2">
    <property type="entry name" value="BACILLIREDOXIN BRXA"/>
    <property type="match status" value="1"/>
</dbReference>
<evidence type="ECO:0000313" key="3">
    <source>
        <dbReference type="Proteomes" id="UP000019062"/>
    </source>
</evidence>
<gene>
    <name evidence="2" type="ORF">C176_19434</name>
</gene>
<dbReference type="PANTHER" id="PTHR40052">
    <property type="entry name" value="UPF0403 PROTEIN YQIW-RELATED"/>
    <property type="match status" value="1"/>
</dbReference>
<evidence type="ECO:0000256" key="1">
    <source>
        <dbReference type="ARBA" id="ARBA00038305"/>
    </source>
</evidence>
<dbReference type="Pfam" id="PF06491">
    <property type="entry name" value="Disulph_isomer"/>
    <property type="match status" value="1"/>
</dbReference>
<comment type="caution">
    <text evidence="2">The sequence shown here is derived from an EMBL/GenBank/DDBJ whole genome shotgun (WGS) entry which is preliminary data.</text>
</comment>
<dbReference type="AlphaFoldDB" id="W4EK39"/>